<keyword evidence="2" id="KW-1185">Reference proteome</keyword>
<protein>
    <submittedName>
        <fullName evidence="1">Uncharacterized protein</fullName>
    </submittedName>
</protein>
<dbReference type="PANTHER" id="PTHR43061">
    <property type="entry name" value="GTP DIPHOSPHOKINASE RSH1, CHLOROPLASTIC-RELATED"/>
    <property type="match status" value="1"/>
</dbReference>
<reference evidence="1" key="1">
    <citation type="journal article" date="2017" name="Nature">
        <title>The sunflower genome provides insights into oil metabolism, flowering and Asterid evolution.</title>
        <authorList>
            <person name="Badouin H."/>
            <person name="Gouzy J."/>
            <person name="Grassa C.J."/>
            <person name="Murat F."/>
            <person name="Staton S.E."/>
            <person name="Cottret L."/>
            <person name="Lelandais-Briere C."/>
            <person name="Owens G.L."/>
            <person name="Carrere S."/>
            <person name="Mayjonade B."/>
            <person name="Legrand L."/>
            <person name="Gill N."/>
            <person name="Kane N.C."/>
            <person name="Bowers J.E."/>
            <person name="Hubner S."/>
            <person name="Bellec A."/>
            <person name="Berard A."/>
            <person name="Berges H."/>
            <person name="Blanchet N."/>
            <person name="Boniface M.C."/>
            <person name="Brunel D."/>
            <person name="Catrice O."/>
            <person name="Chaidir N."/>
            <person name="Claudel C."/>
            <person name="Donnadieu C."/>
            <person name="Faraut T."/>
            <person name="Fievet G."/>
            <person name="Helmstetter N."/>
            <person name="King M."/>
            <person name="Knapp S.J."/>
            <person name="Lai Z."/>
            <person name="Le Paslier M.C."/>
            <person name="Lippi Y."/>
            <person name="Lorenzon L."/>
            <person name="Mandel J.R."/>
            <person name="Marage G."/>
            <person name="Marchand G."/>
            <person name="Marquand E."/>
            <person name="Bret-Mestries E."/>
            <person name="Morien E."/>
            <person name="Nambeesan S."/>
            <person name="Nguyen T."/>
            <person name="Pegot-Espagnet P."/>
            <person name="Pouilly N."/>
            <person name="Raftis F."/>
            <person name="Sallet E."/>
            <person name="Schiex T."/>
            <person name="Thomas J."/>
            <person name="Vandecasteele C."/>
            <person name="Vares D."/>
            <person name="Vear F."/>
            <person name="Vautrin S."/>
            <person name="Crespi M."/>
            <person name="Mangin B."/>
            <person name="Burke J.M."/>
            <person name="Salse J."/>
            <person name="Munos S."/>
            <person name="Vincourt P."/>
            <person name="Rieseberg L.H."/>
            <person name="Langlade N.B."/>
        </authorList>
    </citation>
    <scope>NUCLEOTIDE SEQUENCE</scope>
    <source>
        <tissue evidence="1">Leaves</tissue>
    </source>
</reference>
<dbReference type="PANTHER" id="PTHR43061:SF1">
    <property type="entry name" value="GTP DIPHOSPHOKINASE RSH1, CHLOROPLASTIC-RELATED"/>
    <property type="match status" value="1"/>
</dbReference>
<organism evidence="1 2">
    <name type="scientific">Helianthus annuus</name>
    <name type="common">Common sunflower</name>
    <dbReference type="NCBI Taxonomy" id="4232"/>
    <lineage>
        <taxon>Eukaryota</taxon>
        <taxon>Viridiplantae</taxon>
        <taxon>Streptophyta</taxon>
        <taxon>Embryophyta</taxon>
        <taxon>Tracheophyta</taxon>
        <taxon>Spermatophyta</taxon>
        <taxon>Magnoliopsida</taxon>
        <taxon>eudicotyledons</taxon>
        <taxon>Gunneridae</taxon>
        <taxon>Pentapetalae</taxon>
        <taxon>asterids</taxon>
        <taxon>campanulids</taxon>
        <taxon>Asterales</taxon>
        <taxon>Asteraceae</taxon>
        <taxon>Asteroideae</taxon>
        <taxon>Heliantheae alliance</taxon>
        <taxon>Heliantheae</taxon>
        <taxon>Helianthus</taxon>
    </lineage>
</organism>
<accession>A0A9K3JS21</accession>
<gene>
    <name evidence="1" type="ORF">HanXRQr2_Chr01g0001061</name>
</gene>
<evidence type="ECO:0000313" key="1">
    <source>
        <dbReference type="EMBL" id="KAF5820335.1"/>
    </source>
</evidence>
<dbReference type="EMBL" id="MNCJ02000316">
    <property type="protein sequence ID" value="KAF5820335.1"/>
    <property type="molecule type" value="Genomic_DNA"/>
</dbReference>
<sequence>MAVILFHVEASLDNLVSACSRVDIVLGVLGWSTGCSWPSLGENQHIREC</sequence>
<proteinExistence type="predicted"/>
<reference evidence="1" key="2">
    <citation type="submission" date="2020-06" db="EMBL/GenBank/DDBJ databases">
        <title>Helianthus annuus Genome sequencing and assembly Release 2.</title>
        <authorList>
            <person name="Gouzy J."/>
            <person name="Langlade N."/>
            <person name="Munos S."/>
        </authorList>
    </citation>
    <scope>NUCLEOTIDE SEQUENCE</scope>
    <source>
        <tissue evidence="1">Leaves</tissue>
    </source>
</reference>
<dbReference type="Proteomes" id="UP000215914">
    <property type="component" value="Unassembled WGS sequence"/>
</dbReference>
<evidence type="ECO:0000313" key="2">
    <source>
        <dbReference type="Proteomes" id="UP000215914"/>
    </source>
</evidence>
<comment type="caution">
    <text evidence="1">The sequence shown here is derived from an EMBL/GenBank/DDBJ whole genome shotgun (WGS) entry which is preliminary data.</text>
</comment>
<dbReference type="Gramene" id="mRNA:HanXRQr2_Chr01g0001061">
    <property type="protein sequence ID" value="mRNA:HanXRQr2_Chr01g0001061"/>
    <property type="gene ID" value="HanXRQr2_Chr01g0001061"/>
</dbReference>
<dbReference type="AlphaFoldDB" id="A0A9K3JS21"/>
<name>A0A9K3JS21_HELAN</name>